<dbReference type="InterPro" id="IPR013783">
    <property type="entry name" value="Ig-like_fold"/>
</dbReference>
<dbReference type="RefSeq" id="WP_136078423.1">
    <property type="nucleotide sequence ID" value="NZ_CAAHFG010000001.1"/>
</dbReference>
<reference evidence="2 3" key="1">
    <citation type="submission" date="2019-04" db="EMBL/GenBank/DDBJ databases">
        <authorList>
            <person name="Van Vliet M D."/>
        </authorList>
    </citation>
    <scope>NUCLEOTIDE SEQUENCE [LARGE SCALE GENOMIC DNA]</scope>
    <source>
        <strain evidence="2 3">F1</strain>
    </source>
</reference>
<name>A0A6C2TYX6_PONDE</name>
<dbReference type="Gene3D" id="2.60.40.10">
    <property type="entry name" value="Immunoglobulins"/>
    <property type="match status" value="1"/>
</dbReference>
<evidence type="ECO:0000313" key="2">
    <source>
        <dbReference type="EMBL" id="VGO12789.1"/>
    </source>
</evidence>
<proteinExistence type="predicted"/>
<sequence>MRKQLTLMLCMLTAAFAVQAADINIFDIDFSTYSNGDIDGVNGWVTTSSSSFSVTNSTEVSLDGSAGSHRMMLTTSPSTLGIGESLEITFDARYSIPSIRQHGRMMMFGVQTNGVDASGGQAETVSGFLNFFGAELSREAGQLRYNADSASWWVNDGTHIETSATNVSMNPFGYDFVTMTDIGLVDSDSDVVRTTYLITKSHVTNEFDVSVTISDSITGFSETYAEAGISRPGAWAGNELYFFLDTNPEAGRDYGIFVQTAKMDRLDPVPVPPASVSALGLDGSVSLTWTEMAGAATYDIYRSTTSGGSFTLLASDETQPYSDTSVANGTTYYYTVVSKFTNGDSAQSGEAQATPKAIFDNVTVYDNDFSSYSLGDLTVVSTDWDEVSGSGSNAFAVINDNGTNKADTVATQADHDSVEGNAVYLDKLLRNDADDIIEGHIDLVFSVTANSGTDAVYTHKNVFTFGPTTSTADSLKVTGKDNMALLNAKMRYENRLLIMFGDDSITEANALAIVNFNELGWNPKPNSGQSWVGTPGTADLETDPLRISYKFRKTREDGVYQVWASVSNMNTMITYSESENEFRTLERQDLYDSPATLFGMSHDYQAKVDSEVDIIDVTVNEMSVTHSTQEPAVVVPQVTSVLSGDRQVSITWEPILEASGGYTLTVVTPDSEEYVVAENTTETTITDSPRWNDIANTYTLTANFDSELTPNTASTNFVAAPVGLVSAFEVDSFGTANMDTALLQISNAVDWATIDAMTTPFFENGENSYTGPTLYGMYKGKQAVDGVLLQTRVQDAGGKVNFTLDKGWKSWPYASVLAFVEASDMGTATFDATAETLNVQVSWGATTTGNAGNQDNGLRLAIRNGSTWYASDENIVASDATKNDPKTIIVADVASADWRPITGINAAATSEMWIGGVVDGSTFTDVNAVGWFQARGWVSSIYGLEVKVQGALPSYEYWTENSGLVSSNNAATADPDLDGLVNEKEYAFGGNPLVADTATLPVMDPAVVDISGTDYLTYVYQKRRDPVSGISYALKTTTDLVNVPFAANGAVLTDEQVIDYYWTAVTNYVPFTADKTFIKVDVE</sequence>
<organism evidence="2 3">
    <name type="scientific">Pontiella desulfatans</name>
    <dbReference type="NCBI Taxonomy" id="2750659"/>
    <lineage>
        <taxon>Bacteria</taxon>
        <taxon>Pseudomonadati</taxon>
        <taxon>Kiritimatiellota</taxon>
        <taxon>Kiritimatiellia</taxon>
        <taxon>Kiritimatiellales</taxon>
        <taxon>Pontiellaceae</taxon>
        <taxon>Pontiella</taxon>
    </lineage>
</organism>
<keyword evidence="1" id="KW-0732">Signal</keyword>
<gene>
    <name evidence="2" type="primary">apu_1</name>
    <name evidence="2" type="ORF">PDESU_01343</name>
</gene>
<evidence type="ECO:0000313" key="3">
    <source>
        <dbReference type="Proteomes" id="UP000366872"/>
    </source>
</evidence>
<dbReference type="SUPFAM" id="SSF49265">
    <property type="entry name" value="Fibronectin type III"/>
    <property type="match status" value="1"/>
</dbReference>
<dbReference type="InterPro" id="IPR036116">
    <property type="entry name" value="FN3_sf"/>
</dbReference>
<protein>
    <submittedName>
        <fullName evidence="2">Amylopullulanase</fullName>
    </submittedName>
</protein>
<keyword evidence="3" id="KW-1185">Reference proteome</keyword>
<dbReference type="EMBL" id="CAAHFG010000001">
    <property type="protein sequence ID" value="VGO12789.1"/>
    <property type="molecule type" value="Genomic_DNA"/>
</dbReference>
<feature type="chain" id="PRO_5025363614" evidence="1">
    <location>
        <begin position="21"/>
        <end position="1083"/>
    </location>
</feature>
<evidence type="ECO:0000256" key="1">
    <source>
        <dbReference type="SAM" id="SignalP"/>
    </source>
</evidence>
<dbReference type="Proteomes" id="UP000366872">
    <property type="component" value="Unassembled WGS sequence"/>
</dbReference>
<feature type="signal peptide" evidence="1">
    <location>
        <begin position="1"/>
        <end position="20"/>
    </location>
</feature>
<accession>A0A6C2TYX6</accession>
<dbReference type="AlphaFoldDB" id="A0A6C2TYX6"/>